<reference evidence="1" key="1">
    <citation type="journal article" date="2023" name="GigaByte">
        <title>Genome assembly of the bearded iris, Iris pallida Lam.</title>
        <authorList>
            <person name="Bruccoleri R.E."/>
            <person name="Oakeley E.J."/>
            <person name="Faust A.M.E."/>
            <person name="Altorfer M."/>
            <person name="Dessus-Babus S."/>
            <person name="Burckhardt D."/>
            <person name="Oertli M."/>
            <person name="Naumann U."/>
            <person name="Petersen F."/>
            <person name="Wong J."/>
        </authorList>
    </citation>
    <scope>NUCLEOTIDE SEQUENCE</scope>
    <source>
        <strain evidence="1">GSM-AAB239-AS_SAM_17_03QT</strain>
    </source>
</reference>
<gene>
    <name evidence="1" type="ORF">M6B38_259975</name>
</gene>
<evidence type="ECO:0000313" key="1">
    <source>
        <dbReference type="EMBL" id="KAJ6851630.1"/>
    </source>
</evidence>
<comment type="caution">
    <text evidence="1">The sequence shown here is derived from an EMBL/GenBank/DDBJ whole genome shotgun (WGS) entry which is preliminary data.</text>
</comment>
<evidence type="ECO:0000313" key="2">
    <source>
        <dbReference type="Proteomes" id="UP001140949"/>
    </source>
</evidence>
<keyword evidence="2" id="KW-1185">Reference proteome</keyword>
<accession>A0AAX6IE73</accession>
<organism evidence="1 2">
    <name type="scientific">Iris pallida</name>
    <name type="common">Sweet iris</name>
    <dbReference type="NCBI Taxonomy" id="29817"/>
    <lineage>
        <taxon>Eukaryota</taxon>
        <taxon>Viridiplantae</taxon>
        <taxon>Streptophyta</taxon>
        <taxon>Embryophyta</taxon>
        <taxon>Tracheophyta</taxon>
        <taxon>Spermatophyta</taxon>
        <taxon>Magnoliopsida</taxon>
        <taxon>Liliopsida</taxon>
        <taxon>Asparagales</taxon>
        <taxon>Iridaceae</taxon>
        <taxon>Iridoideae</taxon>
        <taxon>Irideae</taxon>
        <taxon>Iris</taxon>
    </lineage>
</organism>
<name>A0AAX6IE73_IRIPA</name>
<proteinExistence type="predicted"/>
<dbReference type="EMBL" id="JANAVB010002199">
    <property type="protein sequence ID" value="KAJ6851630.1"/>
    <property type="molecule type" value="Genomic_DNA"/>
</dbReference>
<sequence length="98" mass="11431">MSSFAQVELVPSKSLCSLYFFRPMKLSFWCIEQYGGGFFHKICSQTHVSESNNILMEIHQDKAYCIISFVLPPRYSNLVETYMIPTLILAYYSFAFYV</sequence>
<dbReference type="AlphaFoldDB" id="A0AAX6IE73"/>
<protein>
    <submittedName>
        <fullName evidence="1">Mitochondrial outer membrane protein porin 6</fullName>
    </submittedName>
</protein>
<dbReference type="Proteomes" id="UP001140949">
    <property type="component" value="Unassembled WGS sequence"/>
</dbReference>
<reference evidence="1" key="2">
    <citation type="submission" date="2023-04" db="EMBL/GenBank/DDBJ databases">
        <authorList>
            <person name="Bruccoleri R.E."/>
            <person name="Oakeley E.J."/>
            <person name="Faust A.-M."/>
            <person name="Dessus-Babus S."/>
            <person name="Altorfer M."/>
            <person name="Burckhardt D."/>
            <person name="Oertli M."/>
            <person name="Naumann U."/>
            <person name="Petersen F."/>
            <person name="Wong J."/>
        </authorList>
    </citation>
    <scope>NUCLEOTIDE SEQUENCE</scope>
    <source>
        <strain evidence="1">GSM-AAB239-AS_SAM_17_03QT</strain>
        <tissue evidence="1">Leaf</tissue>
    </source>
</reference>